<dbReference type="SMART" id="SM00382">
    <property type="entry name" value="AAA"/>
    <property type="match status" value="1"/>
</dbReference>
<dbReference type="Gene3D" id="1.10.10.60">
    <property type="entry name" value="Homeodomain-like"/>
    <property type="match status" value="1"/>
</dbReference>
<evidence type="ECO:0000313" key="8">
    <source>
        <dbReference type="Proteomes" id="UP000216024"/>
    </source>
</evidence>
<dbReference type="PANTHER" id="PTHR32071:SF57">
    <property type="entry name" value="C4-DICARBOXYLATE TRANSPORT TRANSCRIPTIONAL REGULATORY PROTEIN DCTD"/>
    <property type="match status" value="1"/>
</dbReference>
<keyword evidence="8" id="KW-1185">Reference proteome</keyword>
<dbReference type="Pfam" id="PF02954">
    <property type="entry name" value="HTH_8"/>
    <property type="match status" value="1"/>
</dbReference>
<dbReference type="InterPro" id="IPR003593">
    <property type="entry name" value="AAA+_ATPase"/>
</dbReference>
<dbReference type="InterPro" id="IPR025944">
    <property type="entry name" value="Sigma_54_int_dom_CS"/>
</dbReference>
<keyword evidence="5" id="KW-0804">Transcription</keyword>
<gene>
    <name evidence="7" type="ORF">CCE28_15380</name>
</gene>
<comment type="caution">
    <text evidence="7">The sequence shown here is derived from an EMBL/GenBank/DDBJ whole genome shotgun (WGS) entry which is preliminary data.</text>
</comment>
<dbReference type="Proteomes" id="UP000216024">
    <property type="component" value="Unassembled WGS sequence"/>
</dbReference>
<dbReference type="InterPro" id="IPR002197">
    <property type="entry name" value="HTH_Fis"/>
</dbReference>
<evidence type="ECO:0000256" key="1">
    <source>
        <dbReference type="ARBA" id="ARBA00022741"/>
    </source>
</evidence>
<dbReference type="OrthoDB" id="9803970at2"/>
<dbReference type="Pfam" id="PF25601">
    <property type="entry name" value="AAA_lid_14"/>
    <property type="match status" value="1"/>
</dbReference>
<reference evidence="7 8" key="1">
    <citation type="submission" date="2017-06" db="EMBL/GenBank/DDBJ databases">
        <title>Draft genome sequence of anaerobic fermentative bacterium Anaeromicrobium sediminis DY2726D isolated from West Pacific Ocean sediments.</title>
        <authorList>
            <person name="Zeng X."/>
        </authorList>
    </citation>
    <scope>NUCLEOTIDE SEQUENCE [LARGE SCALE GENOMIC DNA]</scope>
    <source>
        <strain evidence="7 8">DY2726D</strain>
    </source>
</reference>
<evidence type="ECO:0000313" key="7">
    <source>
        <dbReference type="EMBL" id="PAB58485.1"/>
    </source>
</evidence>
<dbReference type="Gene3D" id="1.10.8.60">
    <property type="match status" value="1"/>
</dbReference>
<dbReference type="InterPro" id="IPR058031">
    <property type="entry name" value="AAA_lid_NorR"/>
</dbReference>
<dbReference type="PROSITE" id="PS50045">
    <property type="entry name" value="SIGMA54_INTERACT_4"/>
    <property type="match status" value="1"/>
</dbReference>
<keyword evidence="1" id="KW-0547">Nucleotide-binding</keyword>
<proteinExistence type="predicted"/>
<evidence type="ECO:0000259" key="6">
    <source>
        <dbReference type="PROSITE" id="PS50045"/>
    </source>
</evidence>
<sequence length="575" mass="65015">MLAVEVFSDDLNKILKNLCHIVNVDGAIFDKESKLVTCTESYLEHKGQTVHAPFIEEVMSKGKILVNNPGSMKPCIGCRFKENCPSTIELLNCIKIDDIPIGVISLTAFTKDGHNKIIKNLSKYIDLLNAISLLISKFLAQNYHYKGSLKLDKLFKSGLDLSDEPLLISDTVGSIQYYNSSALKLFKVCDHYKQSIHNLFPEKVVNKILNQLPLLNESMFFDNTLWQMSSTPVNDNYQPLGSIIKLTNKYKDLNIHDKNNDTLFIDNIVGESNEIHKLKGKIRKIANSSSTTLITGETGTGKGLLAKTIHKMSNRADFPFVAINCASIPDTLFESELFGYEEGAFTGAKKGGKVGKFELAQGGTLFLDEVGEMPLHMQAKLLRVLQDYEIERVGGITSTQIDVRVIAATNQHIEKLIEEKKFRADLYYRLNIIPINIPSLKVRLEDITLLSMKFIDKYSLKLNRHIDSISDEVLSVFKSYHWPGNVRELENTIEYAVNMCDSSIINVNDLPDKFMEHEKYKRDEMKSKVKKLELETIRNTLNKHGWDVKGKTAAADELGIGLRTLYRKIKDLQNV</sequence>
<dbReference type="GO" id="GO:0006355">
    <property type="term" value="P:regulation of DNA-templated transcription"/>
    <property type="evidence" value="ECO:0007669"/>
    <property type="project" value="InterPro"/>
</dbReference>
<dbReference type="RefSeq" id="WP_095134615.1">
    <property type="nucleotide sequence ID" value="NZ_NIBG01000015.1"/>
</dbReference>
<name>A0A267MHY6_9FIRM</name>
<evidence type="ECO:0000256" key="4">
    <source>
        <dbReference type="ARBA" id="ARBA00023125"/>
    </source>
</evidence>
<feature type="domain" description="Sigma-54 factor interaction" evidence="6">
    <location>
        <begin position="268"/>
        <end position="498"/>
    </location>
</feature>
<keyword evidence="2" id="KW-0067">ATP-binding</keyword>
<dbReference type="Pfam" id="PF00158">
    <property type="entry name" value="Sigma54_activat"/>
    <property type="match status" value="1"/>
</dbReference>
<protein>
    <recommendedName>
        <fullName evidence="6">Sigma-54 factor interaction domain-containing protein</fullName>
    </recommendedName>
</protein>
<keyword evidence="4" id="KW-0238">DNA-binding</keyword>
<dbReference type="FunFam" id="3.40.50.300:FF:000006">
    <property type="entry name" value="DNA-binding transcriptional regulator NtrC"/>
    <property type="match status" value="1"/>
</dbReference>
<organism evidence="7 8">
    <name type="scientific">Anaeromicrobium sediminis</name>
    <dbReference type="NCBI Taxonomy" id="1478221"/>
    <lineage>
        <taxon>Bacteria</taxon>
        <taxon>Bacillati</taxon>
        <taxon>Bacillota</taxon>
        <taxon>Clostridia</taxon>
        <taxon>Peptostreptococcales</taxon>
        <taxon>Thermotaleaceae</taxon>
        <taxon>Anaeromicrobium</taxon>
    </lineage>
</organism>
<dbReference type="SUPFAM" id="SSF52540">
    <property type="entry name" value="P-loop containing nucleoside triphosphate hydrolases"/>
    <property type="match status" value="1"/>
</dbReference>
<keyword evidence="3" id="KW-0805">Transcription regulation</keyword>
<dbReference type="PROSITE" id="PS00688">
    <property type="entry name" value="SIGMA54_INTERACT_3"/>
    <property type="match status" value="1"/>
</dbReference>
<dbReference type="AlphaFoldDB" id="A0A267MHY6"/>
<dbReference type="GO" id="GO:0043565">
    <property type="term" value="F:sequence-specific DNA binding"/>
    <property type="evidence" value="ECO:0007669"/>
    <property type="project" value="InterPro"/>
</dbReference>
<dbReference type="PANTHER" id="PTHR32071">
    <property type="entry name" value="TRANSCRIPTIONAL REGULATORY PROTEIN"/>
    <property type="match status" value="1"/>
</dbReference>
<evidence type="ECO:0000256" key="5">
    <source>
        <dbReference type="ARBA" id="ARBA00023163"/>
    </source>
</evidence>
<evidence type="ECO:0000256" key="2">
    <source>
        <dbReference type="ARBA" id="ARBA00022840"/>
    </source>
</evidence>
<dbReference type="InterPro" id="IPR002078">
    <property type="entry name" value="Sigma_54_int"/>
</dbReference>
<accession>A0A267MHY6</accession>
<dbReference type="CDD" id="cd00009">
    <property type="entry name" value="AAA"/>
    <property type="match status" value="1"/>
</dbReference>
<dbReference type="InterPro" id="IPR025943">
    <property type="entry name" value="Sigma_54_int_dom_ATP-bd_2"/>
</dbReference>
<evidence type="ECO:0000256" key="3">
    <source>
        <dbReference type="ARBA" id="ARBA00023015"/>
    </source>
</evidence>
<dbReference type="EMBL" id="NIBG01000015">
    <property type="protein sequence ID" value="PAB58485.1"/>
    <property type="molecule type" value="Genomic_DNA"/>
</dbReference>
<dbReference type="PROSITE" id="PS00676">
    <property type="entry name" value="SIGMA54_INTERACT_2"/>
    <property type="match status" value="1"/>
</dbReference>
<dbReference type="InterPro" id="IPR027417">
    <property type="entry name" value="P-loop_NTPase"/>
</dbReference>
<dbReference type="Gene3D" id="3.40.50.300">
    <property type="entry name" value="P-loop containing nucleotide triphosphate hydrolases"/>
    <property type="match status" value="1"/>
</dbReference>
<dbReference type="GO" id="GO:0005524">
    <property type="term" value="F:ATP binding"/>
    <property type="evidence" value="ECO:0007669"/>
    <property type="project" value="UniProtKB-KW"/>
</dbReference>